<protein>
    <submittedName>
        <fullName evidence="2">Uncharacterized protein</fullName>
    </submittedName>
</protein>
<sequence>MRVAADVVELKGELADLRSQIAILEDQNTNRLRESHPVLLSGLQKYRFHGDAQTKRASSWNSFNVSESDRSERLLMSGTPSVSCPNIKRRHKPPFVHPQMVRLSGIAARIVSKLFRVVGPQPHTIDRMPARTCQG</sequence>
<dbReference type="EMBL" id="AE007870">
    <property type="protein sequence ID" value="AAL44457.1"/>
    <property type="molecule type" value="Genomic_DNA"/>
</dbReference>
<accession>Q8U9T0</accession>
<evidence type="ECO:0000313" key="3">
    <source>
        <dbReference type="Proteomes" id="UP000000813"/>
    </source>
</evidence>
<name>Q8U9T0_AGRFC</name>
<dbReference type="BioCyc" id="AGRO:ATU3645-MONOMER"/>
<dbReference type="KEGG" id="atu:Atu3645"/>
<dbReference type="HOGENOM" id="CLU_1881353_0_0_5"/>
<organism evidence="2 3">
    <name type="scientific">Agrobacterium fabrum (strain C58 / ATCC 33970)</name>
    <name type="common">Agrobacterium tumefaciens (strain C58)</name>
    <dbReference type="NCBI Taxonomy" id="176299"/>
    <lineage>
        <taxon>Bacteria</taxon>
        <taxon>Pseudomonadati</taxon>
        <taxon>Pseudomonadota</taxon>
        <taxon>Alphaproteobacteria</taxon>
        <taxon>Hyphomicrobiales</taxon>
        <taxon>Rhizobiaceae</taxon>
        <taxon>Rhizobium/Agrobacterium group</taxon>
        <taxon>Agrobacterium</taxon>
        <taxon>Agrobacterium tumefaciens complex</taxon>
    </lineage>
</organism>
<gene>
    <name evidence="2" type="ordered locus">Atu3645</name>
</gene>
<keyword evidence="1" id="KW-0175">Coiled coil</keyword>
<dbReference type="Proteomes" id="UP000000813">
    <property type="component" value="Chromosome linear"/>
</dbReference>
<feature type="coiled-coil region" evidence="1">
    <location>
        <begin position="7"/>
        <end position="34"/>
    </location>
</feature>
<dbReference type="PIR" id="AC3005">
    <property type="entry name" value="AC3005"/>
</dbReference>
<reference evidence="2 3" key="2">
    <citation type="journal article" date="2001" name="Science">
        <title>Genome sequence of the plant pathogen and biotechnology agent Agrobacterium tumefaciens C58.</title>
        <authorList>
            <person name="Goodner B."/>
            <person name="Hinkle G."/>
            <person name="Gattung S."/>
            <person name="Miller N."/>
            <person name="Blanchard M."/>
            <person name="Qurollo B."/>
            <person name="Goldman B.S."/>
            <person name="Cao Y."/>
            <person name="Askenazi M."/>
            <person name="Halling C."/>
            <person name="Mullin L."/>
            <person name="Houmiel K."/>
            <person name="Gordon J."/>
            <person name="Vaudin M."/>
            <person name="Iartchouk O."/>
            <person name="Epp A."/>
            <person name="Liu F."/>
            <person name="Wollam C."/>
            <person name="Allinger M."/>
            <person name="Doughty D."/>
            <person name="Scott C."/>
            <person name="Lappas C."/>
            <person name="Markelz B."/>
            <person name="Flanagan C."/>
            <person name="Crowell C."/>
            <person name="Gurson J."/>
            <person name="Lomo C."/>
            <person name="Sear C."/>
            <person name="Strub G."/>
            <person name="Cielo C."/>
            <person name="Slater S."/>
        </authorList>
    </citation>
    <scope>NUCLEOTIDE SEQUENCE [LARGE SCALE GENOMIC DNA]</scope>
    <source>
        <strain evidence="3">C58 / ATCC 33970</strain>
    </source>
</reference>
<proteinExistence type="predicted"/>
<dbReference type="AlphaFoldDB" id="Q8U9T0"/>
<evidence type="ECO:0000313" key="2">
    <source>
        <dbReference type="EMBL" id="AAL44457.1"/>
    </source>
</evidence>
<evidence type="ECO:0000256" key="1">
    <source>
        <dbReference type="SAM" id="Coils"/>
    </source>
</evidence>
<keyword evidence="3" id="KW-1185">Reference proteome</keyword>
<dbReference type="EnsemblBacteria" id="AAL44457">
    <property type="protein sequence ID" value="AAL44457"/>
    <property type="gene ID" value="Atu3645"/>
</dbReference>
<reference evidence="2 3" key="1">
    <citation type="journal article" date="2001" name="Science">
        <title>The genome of the natural genetic engineer Agrobacterium tumefaciens C58.</title>
        <authorList>
            <person name="Wood D.W."/>
            <person name="Setubal J.C."/>
            <person name="Kaul R."/>
            <person name="Monks D.E."/>
            <person name="Kitajima J.P."/>
            <person name="Okura V.K."/>
            <person name="Zhou Y."/>
            <person name="Chen L."/>
            <person name="Wood G.E."/>
            <person name="Almeida N.F.Jr."/>
            <person name="Woo L."/>
            <person name="Chen Y."/>
            <person name="Paulsen I.T."/>
            <person name="Eisen J.A."/>
            <person name="Karp P.D."/>
            <person name="Bovee D.Sr."/>
            <person name="Chapman P."/>
            <person name="Clendenning J."/>
            <person name="Deatherage G."/>
            <person name="Gillet W."/>
            <person name="Grant C."/>
            <person name="Kutyavin T."/>
            <person name="Levy R."/>
            <person name="Li M.J."/>
            <person name="McClelland E."/>
            <person name="Palmieri A."/>
            <person name="Raymond C."/>
            <person name="Rouse G."/>
            <person name="Saenphimmachak C."/>
            <person name="Wu Z."/>
            <person name="Romero P."/>
            <person name="Gordon D."/>
            <person name="Zhang S."/>
            <person name="Yoo H."/>
            <person name="Tao Y."/>
            <person name="Biddle P."/>
            <person name="Jung M."/>
            <person name="Krespan W."/>
            <person name="Perry M."/>
            <person name="Gordon-Kamm B."/>
            <person name="Liao L."/>
            <person name="Kim S."/>
            <person name="Hendrick C."/>
            <person name="Zhao Z.Y."/>
            <person name="Dolan M."/>
            <person name="Chumley F."/>
            <person name="Tingey S.V."/>
            <person name="Tomb J.F."/>
            <person name="Gordon M.P."/>
            <person name="Olson M.V."/>
            <person name="Nester E.W."/>
        </authorList>
    </citation>
    <scope>NUCLEOTIDE SEQUENCE [LARGE SCALE GENOMIC DNA]</scope>
    <source>
        <strain evidence="3">C58 / ATCC 33970</strain>
    </source>
</reference>